<organism evidence="4 5">
    <name type="scientific">Corynebacterium coyleae</name>
    <dbReference type="NCBI Taxonomy" id="53374"/>
    <lineage>
        <taxon>Bacteria</taxon>
        <taxon>Bacillati</taxon>
        <taxon>Actinomycetota</taxon>
        <taxon>Actinomycetes</taxon>
        <taxon>Mycobacteriales</taxon>
        <taxon>Corynebacteriaceae</taxon>
        <taxon>Corynebacterium</taxon>
    </lineage>
</organism>
<evidence type="ECO:0000313" key="4">
    <source>
        <dbReference type="EMBL" id="NJJ04970.1"/>
    </source>
</evidence>
<accession>A0AAP7CD97</accession>
<sequence length="259" mass="28264">MAVKNRISFSQVIGEVLLTVGVLLLLFAFYESYWTNLASAKMQDDVQTRLEEQWVNPRQAKQAELGDALAKMYIPAFGQDYQFAIVEGVQEAQLLTGPGHYPDTQFPGQDGNFAVAGHRVGKGAPFNDLGALKACDAIVVETQKEWVTYRVMPLSPDPAARHAEGAGCLPEQMNERIASGDYQHVLGREITLPGNIEVVNPMPGSKSTKVEPGMEGLITLTTCHPQFSNAERMIIHAVRTEVTPKDQAGALPPAMTEVD</sequence>
<dbReference type="InterPro" id="IPR023365">
    <property type="entry name" value="Sortase_dom-sf"/>
</dbReference>
<gene>
    <name evidence="4" type="ORF">HC138_11560</name>
</gene>
<proteinExistence type="predicted"/>
<dbReference type="NCBIfam" id="NF033747">
    <property type="entry name" value="class_E_sortase"/>
    <property type="match status" value="1"/>
</dbReference>
<evidence type="ECO:0000256" key="2">
    <source>
        <dbReference type="PIRSR" id="PIRSR605754-1"/>
    </source>
</evidence>
<keyword evidence="3" id="KW-0472">Membrane</keyword>
<dbReference type="EMBL" id="JAAUVV010000036">
    <property type="protein sequence ID" value="NJJ04970.1"/>
    <property type="molecule type" value="Genomic_DNA"/>
</dbReference>
<keyword evidence="3" id="KW-1133">Transmembrane helix</keyword>
<evidence type="ECO:0000313" key="5">
    <source>
        <dbReference type="Proteomes" id="UP000591626"/>
    </source>
</evidence>
<reference evidence="4 5" key="1">
    <citation type="submission" date="2020-03" db="EMBL/GenBank/DDBJ databases">
        <title>Draft genome sequences of bacterial isolates from the female urobiome.</title>
        <authorList>
            <person name="Miller-Ensminger T."/>
            <person name="Wolfe A.J."/>
            <person name="Putonti C."/>
        </authorList>
    </citation>
    <scope>NUCLEOTIDE SEQUENCE [LARGE SCALE GENOMIC DNA]</scope>
    <source>
        <strain evidence="4 5">UMB8490</strain>
    </source>
</reference>
<comment type="caution">
    <text evidence="4">The sequence shown here is derived from an EMBL/GenBank/DDBJ whole genome shotgun (WGS) entry which is preliminary data.</text>
</comment>
<dbReference type="Pfam" id="PF04203">
    <property type="entry name" value="Sortase"/>
    <property type="match status" value="1"/>
</dbReference>
<dbReference type="Gene3D" id="2.40.260.10">
    <property type="entry name" value="Sortase"/>
    <property type="match status" value="1"/>
</dbReference>
<dbReference type="InterPro" id="IPR042003">
    <property type="entry name" value="Sortase_E"/>
</dbReference>
<evidence type="ECO:0000256" key="1">
    <source>
        <dbReference type="ARBA" id="ARBA00022801"/>
    </source>
</evidence>
<dbReference type="AlphaFoldDB" id="A0AAP7CD97"/>
<keyword evidence="3" id="KW-0812">Transmembrane</keyword>
<feature type="active site" description="Acyl-thioester intermediate" evidence="2">
    <location>
        <position position="223"/>
    </location>
</feature>
<dbReference type="GO" id="GO:0016787">
    <property type="term" value="F:hydrolase activity"/>
    <property type="evidence" value="ECO:0007669"/>
    <property type="project" value="UniProtKB-KW"/>
</dbReference>
<dbReference type="InterPro" id="IPR053465">
    <property type="entry name" value="Sortase_Class_E"/>
</dbReference>
<dbReference type="CDD" id="cd05830">
    <property type="entry name" value="Sortase_E"/>
    <property type="match status" value="1"/>
</dbReference>
<dbReference type="InterPro" id="IPR005754">
    <property type="entry name" value="Sortase"/>
</dbReference>
<dbReference type="RefSeq" id="WP_167617512.1">
    <property type="nucleotide sequence ID" value="NZ_JAAUVV010000036.1"/>
</dbReference>
<dbReference type="Proteomes" id="UP000591626">
    <property type="component" value="Unassembled WGS sequence"/>
</dbReference>
<feature type="active site" description="Proton donor/acceptor" evidence="2">
    <location>
        <position position="118"/>
    </location>
</feature>
<protein>
    <submittedName>
        <fullName evidence="4">Class E sortase</fullName>
    </submittedName>
</protein>
<dbReference type="SUPFAM" id="SSF63817">
    <property type="entry name" value="Sortase"/>
    <property type="match status" value="1"/>
</dbReference>
<evidence type="ECO:0000256" key="3">
    <source>
        <dbReference type="SAM" id="Phobius"/>
    </source>
</evidence>
<keyword evidence="1" id="KW-0378">Hydrolase</keyword>
<name>A0AAP7CD97_9CORY</name>
<feature type="transmembrane region" description="Helical" evidence="3">
    <location>
        <begin position="12"/>
        <end position="30"/>
    </location>
</feature>